<dbReference type="InterPro" id="IPR012337">
    <property type="entry name" value="RNaseH-like_sf"/>
</dbReference>
<gene>
    <name evidence="2" type="ORF">Ddye_023153</name>
</gene>
<reference evidence="2" key="1">
    <citation type="journal article" date="2023" name="Plant J.">
        <title>Genome sequences and population genomics provide insights into the demographic history, inbreeding, and mutation load of two 'living fossil' tree species of Dipteronia.</title>
        <authorList>
            <person name="Feng Y."/>
            <person name="Comes H.P."/>
            <person name="Chen J."/>
            <person name="Zhu S."/>
            <person name="Lu R."/>
            <person name="Zhang X."/>
            <person name="Li P."/>
            <person name="Qiu J."/>
            <person name="Olsen K.M."/>
            <person name="Qiu Y."/>
        </authorList>
    </citation>
    <scope>NUCLEOTIDE SEQUENCE</scope>
    <source>
        <strain evidence="2">KIB01</strain>
    </source>
</reference>
<sequence length="182" mass="20191">MVNSPGFYRVVWHPPTGTNCIKVNVDGCSKGNPGPAGCGGLFRVDNGRYIGAFGANLGFKDSVFAELMGIIMAVEVAHSRGWRNLWIESDSTVALKFLTTDRLHKVPDELVDRWLKCKSLVQEMDISCSHVYREGNVVADTLANMGLCFPLLVWLECPPAPIHRDLVHDSLGLPRYRIIQSH</sequence>
<dbReference type="Gene3D" id="3.30.420.10">
    <property type="entry name" value="Ribonuclease H-like superfamily/Ribonuclease H"/>
    <property type="match status" value="1"/>
</dbReference>
<dbReference type="InterPro" id="IPR002156">
    <property type="entry name" value="RNaseH_domain"/>
</dbReference>
<keyword evidence="3" id="KW-1185">Reference proteome</keyword>
<evidence type="ECO:0000313" key="2">
    <source>
        <dbReference type="EMBL" id="KAK2641390.1"/>
    </source>
</evidence>
<accession>A0AAD9TSE1</accession>
<dbReference type="PANTHER" id="PTHR47723">
    <property type="entry name" value="OS05G0353850 PROTEIN"/>
    <property type="match status" value="1"/>
</dbReference>
<dbReference type="InterPro" id="IPR036397">
    <property type="entry name" value="RNaseH_sf"/>
</dbReference>
<dbReference type="AlphaFoldDB" id="A0AAD9TSE1"/>
<comment type="caution">
    <text evidence="2">The sequence shown here is derived from an EMBL/GenBank/DDBJ whole genome shotgun (WGS) entry which is preliminary data.</text>
</comment>
<evidence type="ECO:0000313" key="3">
    <source>
        <dbReference type="Proteomes" id="UP001280121"/>
    </source>
</evidence>
<dbReference type="InterPro" id="IPR044730">
    <property type="entry name" value="RNase_H-like_dom_plant"/>
</dbReference>
<name>A0AAD9TSE1_9ROSI</name>
<proteinExistence type="predicted"/>
<dbReference type="PROSITE" id="PS50879">
    <property type="entry name" value="RNASE_H_1"/>
    <property type="match status" value="1"/>
</dbReference>
<feature type="domain" description="RNase H type-1" evidence="1">
    <location>
        <begin position="17"/>
        <end position="148"/>
    </location>
</feature>
<evidence type="ECO:0000259" key="1">
    <source>
        <dbReference type="PROSITE" id="PS50879"/>
    </source>
</evidence>
<dbReference type="Pfam" id="PF13456">
    <property type="entry name" value="RVT_3"/>
    <property type="match status" value="1"/>
</dbReference>
<dbReference type="Proteomes" id="UP001280121">
    <property type="component" value="Unassembled WGS sequence"/>
</dbReference>
<dbReference type="SUPFAM" id="SSF53098">
    <property type="entry name" value="Ribonuclease H-like"/>
    <property type="match status" value="1"/>
</dbReference>
<dbReference type="EMBL" id="JANJYI010000007">
    <property type="protein sequence ID" value="KAK2641390.1"/>
    <property type="molecule type" value="Genomic_DNA"/>
</dbReference>
<organism evidence="2 3">
    <name type="scientific">Dipteronia dyeriana</name>
    <dbReference type="NCBI Taxonomy" id="168575"/>
    <lineage>
        <taxon>Eukaryota</taxon>
        <taxon>Viridiplantae</taxon>
        <taxon>Streptophyta</taxon>
        <taxon>Embryophyta</taxon>
        <taxon>Tracheophyta</taxon>
        <taxon>Spermatophyta</taxon>
        <taxon>Magnoliopsida</taxon>
        <taxon>eudicotyledons</taxon>
        <taxon>Gunneridae</taxon>
        <taxon>Pentapetalae</taxon>
        <taxon>rosids</taxon>
        <taxon>malvids</taxon>
        <taxon>Sapindales</taxon>
        <taxon>Sapindaceae</taxon>
        <taxon>Hippocastanoideae</taxon>
        <taxon>Acereae</taxon>
        <taxon>Dipteronia</taxon>
    </lineage>
</organism>
<protein>
    <recommendedName>
        <fullName evidence="1">RNase H type-1 domain-containing protein</fullName>
    </recommendedName>
</protein>
<dbReference type="GO" id="GO:0004523">
    <property type="term" value="F:RNA-DNA hybrid ribonuclease activity"/>
    <property type="evidence" value="ECO:0007669"/>
    <property type="project" value="InterPro"/>
</dbReference>
<dbReference type="CDD" id="cd06222">
    <property type="entry name" value="RNase_H_like"/>
    <property type="match status" value="1"/>
</dbReference>
<dbReference type="GO" id="GO:0003676">
    <property type="term" value="F:nucleic acid binding"/>
    <property type="evidence" value="ECO:0007669"/>
    <property type="project" value="InterPro"/>
</dbReference>
<dbReference type="InterPro" id="IPR053151">
    <property type="entry name" value="RNase_H-like"/>
</dbReference>
<dbReference type="PANTHER" id="PTHR47723:SF23">
    <property type="entry name" value="REVERSE TRANSCRIPTASE-LIKE PROTEIN"/>
    <property type="match status" value="1"/>
</dbReference>